<protein>
    <submittedName>
        <fullName evidence="1">Uncharacterized protein</fullName>
    </submittedName>
</protein>
<dbReference type="EMBL" id="JACEIK010004739">
    <property type="protein sequence ID" value="MCD9646281.1"/>
    <property type="molecule type" value="Genomic_DNA"/>
</dbReference>
<evidence type="ECO:0000313" key="2">
    <source>
        <dbReference type="Proteomes" id="UP000823775"/>
    </source>
</evidence>
<evidence type="ECO:0000313" key="1">
    <source>
        <dbReference type="EMBL" id="MCD9646281.1"/>
    </source>
</evidence>
<sequence length="104" mass="12269">MVKLPYYYPTMVHEFLYNLHYYFGDVQEGSDQHNYTCGDPAILVRGEMKIYPTCIIGKDVETYATNKYELEKSKYESRYDLKLHKTILTEVFDVAQALRGRQVI</sequence>
<keyword evidence="2" id="KW-1185">Reference proteome</keyword>
<comment type="caution">
    <text evidence="1">The sequence shown here is derived from an EMBL/GenBank/DDBJ whole genome shotgun (WGS) entry which is preliminary data.</text>
</comment>
<gene>
    <name evidence="1" type="ORF">HAX54_036002</name>
</gene>
<dbReference type="Proteomes" id="UP000823775">
    <property type="component" value="Unassembled WGS sequence"/>
</dbReference>
<accession>A0ABS8VHJ9</accession>
<organism evidence="1 2">
    <name type="scientific">Datura stramonium</name>
    <name type="common">Jimsonweed</name>
    <name type="synonym">Common thornapple</name>
    <dbReference type="NCBI Taxonomy" id="4076"/>
    <lineage>
        <taxon>Eukaryota</taxon>
        <taxon>Viridiplantae</taxon>
        <taxon>Streptophyta</taxon>
        <taxon>Embryophyta</taxon>
        <taxon>Tracheophyta</taxon>
        <taxon>Spermatophyta</taxon>
        <taxon>Magnoliopsida</taxon>
        <taxon>eudicotyledons</taxon>
        <taxon>Gunneridae</taxon>
        <taxon>Pentapetalae</taxon>
        <taxon>asterids</taxon>
        <taxon>lamiids</taxon>
        <taxon>Solanales</taxon>
        <taxon>Solanaceae</taxon>
        <taxon>Solanoideae</taxon>
        <taxon>Datureae</taxon>
        <taxon>Datura</taxon>
    </lineage>
</organism>
<name>A0ABS8VHJ9_DATST</name>
<reference evidence="1 2" key="1">
    <citation type="journal article" date="2021" name="BMC Genomics">
        <title>Datura genome reveals duplications of psychoactive alkaloid biosynthetic genes and high mutation rate following tissue culture.</title>
        <authorList>
            <person name="Rajewski A."/>
            <person name="Carter-House D."/>
            <person name="Stajich J."/>
            <person name="Litt A."/>
        </authorList>
    </citation>
    <scope>NUCLEOTIDE SEQUENCE [LARGE SCALE GENOMIC DNA]</scope>
    <source>
        <strain evidence="1">AR-01</strain>
    </source>
</reference>
<proteinExistence type="predicted"/>